<proteinExistence type="predicted"/>
<dbReference type="OrthoDB" id="1162969at2"/>
<evidence type="ECO:0000313" key="3">
    <source>
        <dbReference type="Proteomes" id="UP000307602"/>
    </source>
</evidence>
<reference evidence="2 3" key="1">
    <citation type="submission" date="2019-04" db="EMBL/GenBank/DDBJ databases">
        <authorList>
            <person name="Liu A."/>
        </authorList>
    </citation>
    <scope>NUCLEOTIDE SEQUENCE [LARGE SCALE GENOMIC DNA]</scope>
    <source>
        <strain evidence="2 3">RZ03</strain>
    </source>
</reference>
<keyword evidence="1" id="KW-0812">Transmembrane</keyword>
<dbReference type="Proteomes" id="UP000307602">
    <property type="component" value="Unassembled WGS sequence"/>
</dbReference>
<organism evidence="2 3">
    <name type="scientific">Flavivirga rizhaonensis</name>
    <dbReference type="NCBI Taxonomy" id="2559571"/>
    <lineage>
        <taxon>Bacteria</taxon>
        <taxon>Pseudomonadati</taxon>
        <taxon>Bacteroidota</taxon>
        <taxon>Flavobacteriia</taxon>
        <taxon>Flavobacteriales</taxon>
        <taxon>Flavobacteriaceae</taxon>
        <taxon>Flavivirga</taxon>
    </lineage>
</organism>
<dbReference type="RefSeq" id="WP_135876331.1">
    <property type="nucleotide sequence ID" value="NZ_SRSO01000006.1"/>
</dbReference>
<gene>
    <name evidence="2" type="ORF">EM932_06320</name>
</gene>
<keyword evidence="3" id="KW-1185">Reference proteome</keyword>
<dbReference type="EMBL" id="SRSO01000006">
    <property type="protein sequence ID" value="TGV03637.1"/>
    <property type="molecule type" value="Genomic_DNA"/>
</dbReference>
<evidence type="ECO:0000313" key="2">
    <source>
        <dbReference type="EMBL" id="TGV03637.1"/>
    </source>
</evidence>
<sequence>MAIQVEVDNRSFLIPEATDPCDFWTSYFKELKREVDQDNAKMLWLLTWKSTGSATCTTSPNFNKWMLKNNLDVSNMATRSIADISEIGGNLFGLGKNLTKVLFIGIPIVLVVVLIVFLVMLRNTTKNADITDLTQLTPIGRLGHTAKLLSK</sequence>
<keyword evidence="1" id="KW-1133">Transmembrane helix</keyword>
<keyword evidence="1" id="KW-0472">Membrane</keyword>
<dbReference type="AlphaFoldDB" id="A0A4S1DZG4"/>
<protein>
    <submittedName>
        <fullName evidence="2">Uncharacterized protein</fullName>
    </submittedName>
</protein>
<accession>A0A4S1DZG4</accession>
<evidence type="ECO:0000256" key="1">
    <source>
        <dbReference type="SAM" id="Phobius"/>
    </source>
</evidence>
<comment type="caution">
    <text evidence="2">The sequence shown here is derived from an EMBL/GenBank/DDBJ whole genome shotgun (WGS) entry which is preliminary data.</text>
</comment>
<feature type="transmembrane region" description="Helical" evidence="1">
    <location>
        <begin position="101"/>
        <end position="121"/>
    </location>
</feature>
<name>A0A4S1DZG4_9FLAO</name>